<comment type="subcellular location">
    <subcellularLocation>
        <location evidence="3">Endoplasmic reticulum membrane</location>
        <topology evidence="3">Peripheral membrane protein</topology>
    </subcellularLocation>
    <subcellularLocation>
        <location evidence="2">Microsome membrane</location>
        <topology evidence="2">Peripheral membrane protein</topology>
    </subcellularLocation>
</comment>
<keyword evidence="6" id="KW-0479">Metal-binding</keyword>
<evidence type="ECO:0000256" key="3">
    <source>
        <dbReference type="ARBA" id="ARBA00004406"/>
    </source>
</evidence>
<evidence type="ECO:0000256" key="4">
    <source>
        <dbReference type="ARBA" id="ARBA00010617"/>
    </source>
</evidence>
<reference evidence="13" key="1">
    <citation type="journal article" date="2023" name="G3 (Bethesda)">
        <title>Whole genome assemblies of Zophobas morio and Tenebrio molitor.</title>
        <authorList>
            <person name="Kaur S."/>
            <person name="Stinson S.A."/>
            <person name="diCenzo G.C."/>
        </authorList>
    </citation>
    <scope>NUCLEOTIDE SEQUENCE</scope>
    <source>
        <strain evidence="13">QUZm001</strain>
    </source>
</reference>
<keyword evidence="9" id="KW-0560">Oxidoreductase</keyword>
<evidence type="ECO:0000256" key="5">
    <source>
        <dbReference type="ARBA" id="ARBA00022617"/>
    </source>
</evidence>
<evidence type="ECO:0008006" key="15">
    <source>
        <dbReference type="Google" id="ProtNLM"/>
    </source>
</evidence>
<evidence type="ECO:0000256" key="6">
    <source>
        <dbReference type="ARBA" id="ARBA00022723"/>
    </source>
</evidence>
<keyword evidence="5" id="KW-0349">Heme</keyword>
<keyword evidence="14" id="KW-1185">Reference proteome</keyword>
<keyword evidence="11" id="KW-0503">Monooxygenase</keyword>
<evidence type="ECO:0000256" key="1">
    <source>
        <dbReference type="ARBA" id="ARBA00001971"/>
    </source>
</evidence>
<evidence type="ECO:0000256" key="7">
    <source>
        <dbReference type="ARBA" id="ARBA00022824"/>
    </source>
</evidence>
<dbReference type="PANTHER" id="PTHR24292">
    <property type="entry name" value="CYTOCHROME P450"/>
    <property type="match status" value="1"/>
</dbReference>
<protein>
    <recommendedName>
        <fullName evidence="15">Cytochrome P450</fullName>
    </recommendedName>
</protein>
<keyword evidence="8" id="KW-0492">Microsome</keyword>
<dbReference type="Proteomes" id="UP001168821">
    <property type="component" value="Unassembled WGS sequence"/>
</dbReference>
<dbReference type="EMBL" id="JALNTZ010000005">
    <property type="protein sequence ID" value="KAJ3651468.1"/>
    <property type="molecule type" value="Genomic_DNA"/>
</dbReference>
<dbReference type="GO" id="GO:0005506">
    <property type="term" value="F:iron ion binding"/>
    <property type="evidence" value="ECO:0007669"/>
    <property type="project" value="InterPro"/>
</dbReference>
<dbReference type="GO" id="GO:0005789">
    <property type="term" value="C:endoplasmic reticulum membrane"/>
    <property type="evidence" value="ECO:0007669"/>
    <property type="project" value="UniProtKB-SubCell"/>
</dbReference>
<evidence type="ECO:0000313" key="13">
    <source>
        <dbReference type="EMBL" id="KAJ3651468.1"/>
    </source>
</evidence>
<dbReference type="AlphaFoldDB" id="A0AA38I917"/>
<sequence>MIFIYLACFLLLFYYLLTKNYGYWESKNVPFEKPTFLFGSFYKIVTKQQHLLYRIREIYNNFKTPYCGIYIFNRPHLFVRDPELIKKVLVKDFDKFINHQIASNEKADALTYHGLFASRDQEWRNLRTKLSPVFTSGKMKLMLPLIQECASDLLACVEKHSGDKIEIRDVMKKYVVDIISSCAFGINAYCLKNERSEIMEVASKLGDFKSLIRNFSVFSYLFAPKLVDIFKLSLLDTSASTYLIGVFNNTLKEREKRGILRNDLIDLLNNLKQNETFNENYKFDDLKMAAQAIQFFTAGNETTSLALTFTMYELSVNKDVQDRLRQEIRETFDKHGSFTY</sequence>
<evidence type="ECO:0000256" key="10">
    <source>
        <dbReference type="ARBA" id="ARBA00023004"/>
    </source>
</evidence>
<gene>
    <name evidence="13" type="ORF">Zmor_017507</name>
</gene>
<organism evidence="13 14">
    <name type="scientific">Zophobas morio</name>
    <dbReference type="NCBI Taxonomy" id="2755281"/>
    <lineage>
        <taxon>Eukaryota</taxon>
        <taxon>Metazoa</taxon>
        <taxon>Ecdysozoa</taxon>
        <taxon>Arthropoda</taxon>
        <taxon>Hexapoda</taxon>
        <taxon>Insecta</taxon>
        <taxon>Pterygota</taxon>
        <taxon>Neoptera</taxon>
        <taxon>Endopterygota</taxon>
        <taxon>Coleoptera</taxon>
        <taxon>Polyphaga</taxon>
        <taxon>Cucujiformia</taxon>
        <taxon>Tenebrionidae</taxon>
        <taxon>Zophobas</taxon>
    </lineage>
</organism>
<dbReference type="InterPro" id="IPR050476">
    <property type="entry name" value="Insect_CytP450_Detox"/>
</dbReference>
<evidence type="ECO:0000256" key="11">
    <source>
        <dbReference type="ARBA" id="ARBA00023033"/>
    </source>
</evidence>
<dbReference type="SUPFAM" id="SSF48264">
    <property type="entry name" value="Cytochrome P450"/>
    <property type="match status" value="1"/>
</dbReference>
<dbReference type="InterPro" id="IPR001128">
    <property type="entry name" value="Cyt_P450"/>
</dbReference>
<evidence type="ECO:0000256" key="12">
    <source>
        <dbReference type="ARBA" id="ARBA00023136"/>
    </source>
</evidence>
<dbReference type="GO" id="GO:0004497">
    <property type="term" value="F:monooxygenase activity"/>
    <property type="evidence" value="ECO:0007669"/>
    <property type="project" value="UniProtKB-KW"/>
</dbReference>
<dbReference type="Gene3D" id="1.10.630.10">
    <property type="entry name" value="Cytochrome P450"/>
    <property type="match status" value="1"/>
</dbReference>
<accession>A0AA38I917</accession>
<proteinExistence type="inferred from homology"/>
<keyword evidence="12" id="KW-0472">Membrane</keyword>
<evidence type="ECO:0000256" key="9">
    <source>
        <dbReference type="ARBA" id="ARBA00023002"/>
    </source>
</evidence>
<dbReference type="GO" id="GO:0020037">
    <property type="term" value="F:heme binding"/>
    <property type="evidence" value="ECO:0007669"/>
    <property type="project" value="InterPro"/>
</dbReference>
<keyword evidence="7" id="KW-0256">Endoplasmic reticulum</keyword>
<evidence type="ECO:0000256" key="8">
    <source>
        <dbReference type="ARBA" id="ARBA00022848"/>
    </source>
</evidence>
<name>A0AA38I917_9CUCU</name>
<evidence type="ECO:0000313" key="14">
    <source>
        <dbReference type="Proteomes" id="UP001168821"/>
    </source>
</evidence>
<dbReference type="InterPro" id="IPR036396">
    <property type="entry name" value="Cyt_P450_sf"/>
</dbReference>
<dbReference type="PRINTS" id="PR00464">
    <property type="entry name" value="EP450II"/>
</dbReference>
<dbReference type="InterPro" id="IPR002402">
    <property type="entry name" value="Cyt_P450_E_grp-II"/>
</dbReference>
<dbReference type="Pfam" id="PF00067">
    <property type="entry name" value="p450"/>
    <property type="match status" value="1"/>
</dbReference>
<dbReference type="GO" id="GO:0016705">
    <property type="term" value="F:oxidoreductase activity, acting on paired donors, with incorporation or reduction of molecular oxygen"/>
    <property type="evidence" value="ECO:0007669"/>
    <property type="project" value="InterPro"/>
</dbReference>
<comment type="caution">
    <text evidence="13">The sequence shown here is derived from an EMBL/GenBank/DDBJ whole genome shotgun (WGS) entry which is preliminary data.</text>
</comment>
<dbReference type="PANTHER" id="PTHR24292:SF45">
    <property type="entry name" value="CYTOCHROME P450 6G1-RELATED"/>
    <property type="match status" value="1"/>
</dbReference>
<comment type="similarity">
    <text evidence="4">Belongs to the cytochrome P450 family.</text>
</comment>
<comment type="cofactor">
    <cofactor evidence="1">
        <name>heme</name>
        <dbReference type="ChEBI" id="CHEBI:30413"/>
    </cofactor>
</comment>
<keyword evidence="10" id="KW-0408">Iron</keyword>
<evidence type="ECO:0000256" key="2">
    <source>
        <dbReference type="ARBA" id="ARBA00004174"/>
    </source>
</evidence>